<organism evidence="4 5">
    <name type="scientific">Parabacteroides merdae</name>
    <dbReference type="NCBI Taxonomy" id="46503"/>
    <lineage>
        <taxon>Bacteria</taxon>
        <taxon>Pseudomonadati</taxon>
        <taxon>Bacteroidota</taxon>
        <taxon>Bacteroidia</taxon>
        <taxon>Bacteroidales</taxon>
        <taxon>Tannerellaceae</taxon>
        <taxon>Parabacteroides</taxon>
    </lineage>
</organism>
<dbReference type="EMBL" id="QSII01000013">
    <property type="protein sequence ID" value="RHC84586.1"/>
    <property type="molecule type" value="Genomic_DNA"/>
</dbReference>
<dbReference type="Proteomes" id="UP000286260">
    <property type="component" value="Unassembled WGS sequence"/>
</dbReference>
<protein>
    <submittedName>
        <fullName evidence="4">Uncharacterized protein</fullName>
    </submittedName>
</protein>
<proteinExistence type="predicted"/>
<dbReference type="EMBL" id="WNDD01000012">
    <property type="protein sequence ID" value="MTV02252.1"/>
    <property type="molecule type" value="Genomic_DNA"/>
</dbReference>
<evidence type="ECO:0000313" key="3">
    <source>
        <dbReference type="EMBL" id="MTV02252.1"/>
    </source>
</evidence>
<evidence type="ECO:0000313" key="4">
    <source>
        <dbReference type="EMBL" id="RHC84586.1"/>
    </source>
</evidence>
<dbReference type="Proteomes" id="UP001055114">
    <property type="component" value="Unassembled WGS sequence"/>
</dbReference>
<name>A0A355VMD6_9BACT</name>
<dbReference type="RefSeq" id="WP_005637991.1">
    <property type="nucleotide sequence ID" value="NZ_BAABYG010000001.1"/>
</dbReference>
<dbReference type="AlphaFoldDB" id="A0A355VMD6"/>
<reference evidence="6 7" key="2">
    <citation type="journal article" date="2019" name="Nat. Med.">
        <title>A library of human gut bacterial isolates paired with longitudinal multiomics data enables mechanistic microbiome research.</title>
        <authorList>
            <person name="Poyet M."/>
            <person name="Groussin M."/>
            <person name="Gibbons S.M."/>
            <person name="Avila-Pacheco J."/>
            <person name="Jiang X."/>
            <person name="Kearney S.M."/>
            <person name="Perrotta A.R."/>
            <person name="Berdy B."/>
            <person name="Zhao S."/>
            <person name="Lieberman T.D."/>
            <person name="Swanson P.K."/>
            <person name="Smith M."/>
            <person name="Roesemann S."/>
            <person name="Alexander J.E."/>
            <person name="Rich S.A."/>
            <person name="Livny J."/>
            <person name="Vlamakis H."/>
            <person name="Clish C."/>
            <person name="Bullock K."/>
            <person name="Deik A."/>
            <person name="Scott J."/>
            <person name="Pierce K.A."/>
            <person name="Xavier R.J."/>
            <person name="Alm E.J."/>
        </authorList>
    </citation>
    <scope>NUCLEOTIDE SEQUENCE [LARGE SCALE GENOMIC DNA]</scope>
    <source>
        <strain evidence="3 7">BIOML-A11</strain>
        <strain evidence="2 6">BIOML-A16</strain>
    </source>
</reference>
<dbReference type="Proteomes" id="UP000448908">
    <property type="component" value="Unassembled WGS sequence"/>
</dbReference>
<evidence type="ECO:0000313" key="2">
    <source>
        <dbReference type="EMBL" id="MTU68949.1"/>
    </source>
</evidence>
<sequence length="61" mass="6920">MKALILSFFAVILGYSLIFDEKKTTDQPVIKDSNSVYVDRPANMQMSDSIMIYRDQTASVL</sequence>
<reference evidence="4 5" key="1">
    <citation type="submission" date="2018-08" db="EMBL/GenBank/DDBJ databases">
        <title>A genome reference for cultivated species of the human gut microbiota.</title>
        <authorList>
            <person name="Zou Y."/>
            <person name="Xue W."/>
            <person name="Luo G."/>
        </authorList>
    </citation>
    <scope>NUCLEOTIDE SEQUENCE [LARGE SCALE GENOMIC DNA]</scope>
    <source>
        <strain evidence="4 5">AM34-17</strain>
    </source>
</reference>
<dbReference type="EMBL" id="BQNZ01000001">
    <property type="protein sequence ID" value="GKH71734.1"/>
    <property type="molecule type" value="Genomic_DNA"/>
</dbReference>
<evidence type="ECO:0000313" key="1">
    <source>
        <dbReference type="EMBL" id="GKH71734.1"/>
    </source>
</evidence>
<accession>A0A355VMD6</accession>
<evidence type="ECO:0000313" key="6">
    <source>
        <dbReference type="Proteomes" id="UP000448908"/>
    </source>
</evidence>
<dbReference type="Proteomes" id="UP000482671">
    <property type="component" value="Unassembled WGS sequence"/>
</dbReference>
<comment type="caution">
    <text evidence="4">The sequence shown here is derived from an EMBL/GenBank/DDBJ whole genome shotgun (WGS) entry which is preliminary data.</text>
</comment>
<evidence type="ECO:0000313" key="7">
    <source>
        <dbReference type="Proteomes" id="UP000482671"/>
    </source>
</evidence>
<reference evidence="1" key="3">
    <citation type="submission" date="2022-01" db="EMBL/GenBank/DDBJ databases">
        <title>Novel bile acid biosynthetic pathways are enriched in the microbiome of centenarians.</title>
        <authorList>
            <person name="Sato Y."/>
            <person name="Atarashi K."/>
            <person name="Plichta R.D."/>
            <person name="Arai Y."/>
            <person name="Sasajima S."/>
            <person name="Kearney M.S."/>
            <person name="Suda W."/>
            <person name="Takeshita K."/>
            <person name="Sasaki T."/>
            <person name="Okamoto S."/>
            <person name="Skelly N.A."/>
            <person name="Okamura Y."/>
            <person name="Vlamakis H."/>
            <person name="Li Y."/>
            <person name="Tanoue T."/>
            <person name="Takei H."/>
            <person name="Nittono H."/>
            <person name="Narushima S."/>
            <person name="Irie J."/>
            <person name="Itoh H."/>
            <person name="Moriya K."/>
            <person name="Sugiura Y."/>
            <person name="Suematsu M."/>
            <person name="Moritoki N."/>
            <person name="Shibata S."/>
            <person name="Littman R.D."/>
            <person name="Fischbach A.M."/>
            <person name="Uwamino Y."/>
            <person name="Inoue T."/>
            <person name="Honda A."/>
            <person name="Hattori M."/>
            <person name="Murai T."/>
            <person name="Xavier J.R."/>
            <person name="Hirose N."/>
            <person name="Honda K."/>
        </authorList>
    </citation>
    <scope>NUCLEOTIDE SEQUENCE</scope>
    <source>
        <strain evidence="1">CE91-St3</strain>
    </source>
</reference>
<dbReference type="OrthoDB" id="1097768at2"/>
<evidence type="ECO:0000313" key="5">
    <source>
        <dbReference type="Proteomes" id="UP000286260"/>
    </source>
</evidence>
<gene>
    <name evidence="1" type="ORF">CE91St3_15970</name>
    <name evidence="4" type="ORF">DW828_10535</name>
    <name evidence="2" type="ORF">GMD92_07630</name>
    <name evidence="3" type="ORF">GME02_11375</name>
</gene>
<dbReference type="EMBL" id="WNDA01000009">
    <property type="protein sequence ID" value="MTU68949.1"/>
    <property type="molecule type" value="Genomic_DNA"/>
</dbReference>